<evidence type="ECO:0000256" key="5">
    <source>
        <dbReference type="SAM" id="Phobius"/>
    </source>
</evidence>
<feature type="domain" description="Sodium/calcium exchanger membrane region" evidence="6">
    <location>
        <begin position="189"/>
        <end position="331"/>
    </location>
</feature>
<evidence type="ECO:0000256" key="4">
    <source>
        <dbReference type="ARBA" id="ARBA00023136"/>
    </source>
</evidence>
<feature type="transmembrane region" description="Helical" evidence="5">
    <location>
        <begin position="289"/>
        <end position="307"/>
    </location>
</feature>
<comment type="subcellular location">
    <subcellularLocation>
        <location evidence="1">Membrane</location>
        <topology evidence="1">Multi-pass membrane protein</topology>
    </subcellularLocation>
</comment>
<feature type="transmembrane region" description="Helical" evidence="5">
    <location>
        <begin position="185"/>
        <end position="203"/>
    </location>
</feature>
<dbReference type="PANTHER" id="PTHR10846:SF8">
    <property type="entry name" value="INNER MEMBRANE PROTEIN YRBG"/>
    <property type="match status" value="1"/>
</dbReference>
<feature type="transmembrane region" description="Helical" evidence="5">
    <location>
        <begin position="6"/>
        <end position="23"/>
    </location>
</feature>
<gene>
    <name evidence="7" type="ORF">D806_046580</name>
</gene>
<protein>
    <submittedName>
        <fullName evidence="7">K+-dependent Na+/Ca+ exchanger related-protein</fullName>
    </submittedName>
</protein>
<feature type="transmembrane region" description="Helical" evidence="5">
    <location>
        <begin position="314"/>
        <end position="332"/>
    </location>
</feature>
<dbReference type="RefSeq" id="WP_003896155.1">
    <property type="nucleotide sequence ID" value="NZ_CP027541.1"/>
</dbReference>
<dbReference type="InterPro" id="IPR004481">
    <property type="entry name" value="K/Na/Ca-exchanger"/>
</dbReference>
<dbReference type="GO" id="GO:0008273">
    <property type="term" value="F:calcium, potassium:sodium antiporter activity"/>
    <property type="evidence" value="ECO:0007669"/>
    <property type="project" value="TreeGrafter"/>
</dbReference>
<organism evidence="7 8">
    <name type="scientific">Mycolicibacterium smegmatis (strain MKD8)</name>
    <name type="common">Mycobacterium smegmatis</name>
    <dbReference type="NCBI Taxonomy" id="1214915"/>
    <lineage>
        <taxon>Bacteria</taxon>
        <taxon>Bacillati</taxon>
        <taxon>Actinomycetota</taxon>
        <taxon>Actinomycetes</taxon>
        <taxon>Mycobacteriales</taxon>
        <taxon>Mycobacteriaceae</taxon>
        <taxon>Mycolicibacterium</taxon>
    </lineage>
</organism>
<dbReference type="Gene3D" id="1.20.1420.30">
    <property type="entry name" value="NCX, central ion-binding region"/>
    <property type="match status" value="1"/>
</dbReference>
<reference evidence="7 8" key="1">
    <citation type="journal article" date="2013" name="Genome Announc.">
        <title>Draft genome sequence of MKD8, a conjugal recipient Mycobacterium smegmatis strain.</title>
        <authorList>
            <person name="Gray T.A."/>
            <person name="Palumbo M.J."/>
            <person name="Derbyshire K.M."/>
        </authorList>
    </citation>
    <scope>NUCLEOTIDE SEQUENCE [LARGE SCALE GENOMIC DNA]</scope>
    <source>
        <strain evidence="7 8">MKD8</strain>
    </source>
</reference>
<dbReference type="InterPro" id="IPR004837">
    <property type="entry name" value="NaCa_Exmemb"/>
</dbReference>
<keyword evidence="3 5" id="KW-1133">Transmembrane helix</keyword>
<proteinExistence type="predicted"/>
<feature type="transmembrane region" description="Helical" evidence="5">
    <location>
        <begin position="103"/>
        <end position="124"/>
    </location>
</feature>
<dbReference type="NCBIfam" id="TIGR00367">
    <property type="entry name" value="calcium/sodium antiporter"/>
    <property type="match status" value="1"/>
</dbReference>
<evidence type="ECO:0000259" key="6">
    <source>
        <dbReference type="Pfam" id="PF01699"/>
    </source>
</evidence>
<evidence type="ECO:0000256" key="3">
    <source>
        <dbReference type="ARBA" id="ARBA00022989"/>
    </source>
</evidence>
<keyword evidence="4 5" id="KW-0472">Membrane</keyword>
<sequence>MLGSAAWFVAGLVALAFGAEVMVRGGAQMASRMGISPIVVGMTVVSIGTSLPELAVGVTAATEGSGALAVGNIAGTNTVNLLFILGLSALLRPLAIQRRTLRLDLPVMAVAAVLFWVLCIDGTLSRVDGVILLCAAVAYTVVVVRSARVESRDVVDEYAYAYRGEPAGDDGAAEREPDMPDTGSLVRYFAMTIVGITVVVVGADWLVEGAVGIAREFGVSDALIGLTIVAIGTSAPELVTTIVSTVRGERDIAIGNLLGSSVYNIVLILGATCLVPADGLPLNSSLVWIDIPVMVVATLLLIPVFFSGRRVHRAEGGAMVVAYLAYLTFLLFTQT</sequence>
<evidence type="ECO:0000313" key="7">
    <source>
        <dbReference type="EMBL" id="AWT55615.1"/>
    </source>
</evidence>
<dbReference type="GO" id="GO:0005886">
    <property type="term" value="C:plasma membrane"/>
    <property type="evidence" value="ECO:0007669"/>
    <property type="project" value="TreeGrafter"/>
</dbReference>
<feature type="transmembrane region" description="Helical" evidence="5">
    <location>
        <begin position="67"/>
        <end position="91"/>
    </location>
</feature>
<dbReference type="Proteomes" id="UP000011200">
    <property type="component" value="Chromosome"/>
</dbReference>
<dbReference type="Pfam" id="PF01699">
    <property type="entry name" value="Na_Ca_ex"/>
    <property type="match status" value="2"/>
</dbReference>
<dbReference type="GO" id="GO:0006874">
    <property type="term" value="P:intracellular calcium ion homeostasis"/>
    <property type="evidence" value="ECO:0007669"/>
    <property type="project" value="TreeGrafter"/>
</dbReference>
<feature type="transmembrane region" description="Helical" evidence="5">
    <location>
        <begin position="257"/>
        <end position="277"/>
    </location>
</feature>
<feature type="transmembrane region" description="Helical" evidence="5">
    <location>
        <begin position="130"/>
        <end position="147"/>
    </location>
</feature>
<dbReference type="Gene3D" id="6.10.280.80">
    <property type="entry name" value="NCX, peripheral helical region"/>
    <property type="match status" value="1"/>
</dbReference>
<dbReference type="GO" id="GO:0005262">
    <property type="term" value="F:calcium channel activity"/>
    <property type="evidence" value="ECO:0007669"/>
    <property type="project" value="TreeGrafter"/>
</dbReference>
<evidence type="ECO:0000313" key="8">
    <source>
        <dbReference type="Proteomes" id="UP000011200"/>
    </source>
</evidence>
<dbReference type="EMBL" id="CP027541">
    <property type="protein sequence ID" value="AWT55615.1"/>
    <property type="molecule type" value="Genomic_DNA"/>
</dbReference>
<dbReference type="AlphaFoldDB" id="A0A2U9PWI1"/>
<dbReference type="PANTHER" id="PTHR10846">
    <property type="entry name" value="SODIUM/POTASSIUM/CALCIUM EXCHANGER"/>
    <property type="match status" value="1"/>
</dbReference>
<feature type="domain" description="Sodium/calcium exchanger membrane region" evidence="6">
    <location>
        <begin position="4"/>
        <end position="143"/>
    </location>
</feature>
<feature type="transmembrane region" description="Helical" evidence="5">
    <location>
        <begin position="35"/>
        <end position="55"/>
    </location>
</feature>
<feature type="transmembrane region" description="Helical" evidence="5">
    <location>
        <begin position="223"/>
        <end position="245"/>
    </location>
</feature>
<evidence type="ECO:0000256" key="2">
    <source>
        <dbReference type="ARBA" id="ARBA00022692"/>
    </source>
</evidence>
<evidence type="ECO:0000256" key="1">
    <source>
        <dbReference type="ARBA" id="ARBA00004141"/>
    </source>
</evidence>
<dbReference type="InterPro" id="IPR044880">
    <property type="entry name" value="NCX_ion-bd_dom_sf"/>
</dbReference>
<name>A0A2U9PWI1_MYCSE</name>
<keyword evidence="2 5" id="KW-0812">Transmembrane</keyword>
<reference evidence="8" key="2">
    <citation type="submission" date="2018-03" db="EMBL/GenBank/DDBJ databases">
        <authorList>
            <person name="Derbyshire K."/>
            <person name="Gray T.A."/>
            <person name="Champion M."/>
        </authorList>
    </citation>
    <scope>NUCLEOTIDE SEQUENCE [LARGE SCALE GENOMIC DNA]</scope>
    <source>
        <strain evidence="8">MKD8</strain>
    </source>
</reference>
<accession>A0A2U9PWI1</accession>